<organism evidence="1 2">
    <name type="scientific">Linderina macrospora</name>
    <dbReference type="NCBI Taxonomy" id="4868"/>
    <lineage>
        <taxon>Eukaryota</taxon>
        <taxon>Fungi</taxon>
        <taxon>Fungi incertae sedis</taxon>
        <taxon>Zoopagomycota</taxon>
        <taxon>Kickxellomycotina</taxon>
        <taxon>Kickxellomycetes</taxon>
        <taxon>Kickxellales</taxon>
        <taxon>Kickxellaceae</taxon>
        <taxon>Linderina</taxon>
    </lineage>
</organism>
<protein>
    <submittedName>
        <fullName evidence="1">Pseudouridine-5'-phosphatase</fullName>
        <ecNumber evidence="1">3.1.3.96</ecNumber>
    </submittedName>
</protein>
<keyword evidence="1" id="KW-0378">Hydrolase</keyword>
<reference evidence="1" key="1">
    <citation type="submission" date="2022-07" db="EMBL/GenBank/DDBJ databases">
        <title>Phylogenomic reconstructions and comparative analyses of Kickxellomycotina fungi.</title>
        <authorList>
            <person name="Reynolds N.K."/>
            <person name="Stajich J.E."/>
            <person name="Barry K."/>
            <person name="Grigoriev I.V."/>
            <person name="Crous P."/>
            <person name="Smith M.E."/>
        </authorList>
    </citation>
    <scope>NUCLEOTIDE SEQUENCE</scope>
    <source>
        <strain evidence="1">NRRL 5244</strain>
    </source>
</reference>
<dbReference type="Proteomes" id="UP001150603">
    <property type="component" value="Unassembled WGS sequence"/>
</dbReference>
<gene>
    <name evidence="1" type="primary">HDHD1</name>
    <name evidence="1" type="ORF">FBU59_004639</name>
</gene>
<keyword evidence="2" id="KW-1185">Reference proteome</keyword>
<evidence type="ECO:0000313" key="1">
    <source>
        <dbReference type="EMBL" id="KAJ1937821.1"/>
    </source>
</evidence>
<sequence length="119" mass="13369">MDGLLLDTESIYSEVTNRIIAPYGKTFPLATKLKMMGRDIRSATAILLDDLQLPLTFDEYNSQALELKAQLFGEAELMPGVEKLLRHLHKHKIPIAVATSSARPMFDIKTSKHQELFAV</sequence>
<evidence type="ECO:0000313" key="2">
    <source>
        <dbReference type="Proteomes" id="UP001150603"/>
    </source>
</evidence>
<dbReference type="EC" id="3.1.3.96" evidence="1"/>
<dbReference type="EMBL" id="JANBPW010003381">
    <property type="protein sequence ID" value="KAJ1937821.1"/>
    <property type="molecule type" value="Genomic_DNA"/>
</dbReference>
<accession>A0ACC1J4V7</accession>
<name>A0ACC1J4V7_9FUNG</name>
<proteinExistence type="predicted"/>
<feature type="non-terminal residue" evidence="1">
    <location>
        <position position="119"/>
    </location>
</feature>
<comment type="caution">
    <text evidence="1">The sequence shown here is derived from an EMBL/GenBank/DDBJ whole genome shotgun (WGS) entry which is preliminary data.</text>
</comment>